<dbReference type="PRINTS" id="PR01594">
    <property type="entry name" value="SECBCHAPRONE"/>
</dbReference>
<accession>A0A451BLH6</accession>
<dbReference type="GO" id="GO:0051082">
    <property type="term" value="F:unfolded protein binding"/>
    <property type="evidence" value="ECO:0007669"/>
    <property type="project" value="InterPro"/>
</dbReference>
<evidence type="ECO:0000256" key="1">
    <source>
        <dbReference type="ARBA" id="ARBA00009990"/>
    </source>
</evidence>
<dbReference type="InterPro" id="IPR035958">
    <property type="entry name" value="SecB-like_sf"/>
</dbReference>
<evidence type="ECO:0000313" key="6">
    <source>
        <dbReference type="EMBL" id="VFK79131.1"/>
    </source>
</evidence>
<dbReference type="InterPro" id="IPR003708">
    <property type="entry name" value="SecB"/>
</dbReference>
<dbReference type="PANTHER" id="PTHR36918:SF1">
    <property type="entry name" value="PROTEIN-EXPORT PROTEIN SECB"/>
    <property type="match status" value="1"/>
</dbReference>
<comment type="function">
    <text evidence="5">One of the proteins required for the normal export of preproteins out of the cell cytoplasm. It is a molecular chaperone that binds to a subset of precursor proteins, maintaining them in a translocation-competent state. It also specifically binds to its receptor SecA.</text>
</comment>
<keyword evidence="4 5" id="KW-0811">Translocation</keyword>
<sequence>MAEPENKDNTQPNPKTPSGQFAIHRIYTKDISFETPNSPGIFRLDWQPELDVQLFTDASRLETEVYEVIMRITVTVKVKDKTAFLAEVHQAGIFGIGEPQEDHLKHILSSFCPNILFPFAREAISDLVSRGGFPQLLLAPVNFDAMYAKHLRETQANSDRPADSETA</sequence>
<dbReference type="EMBL" id="CAADHB010000037">
    <property type="protein sequence ID" value="VFK79131.1"/>
    <property type="molecule type" value="Genomic_DNA"/>
</dbReference>
<dbReference type="GO" id="GO:0006457">
    <property type="term" value="P:protein folding"/>
    <property type="evidence" value="ECO:0007669"/>
    <property type="project" value="UniProtKB-UniRule"/>
</dbReference>
<evidence type="ECO:0000256" key="5">
    <source>
        <dbReference type="HAMAP-Rule" id="MF_00821"/>
    </source>
</evidence>
<name>A0A451BLH6_9GAMM</name>
<dbReference type="GO" id="GO:0051262">
    <property type="term" value="P:protein tetramerization"/>
    <property type="evidence" value="ECO:0007669"/>
    <property type="project" value="InterPro"/>
</dbReference>
<comment type="similarity">
    <text evidence="1 5">Belongs to the SecB family.</text>
</comment>
<keyword evidence="2 5" id="KW-0813">Transport</keyword>
<protein>
    <recommendedName>
        <fullName evidence="5">Protein-export protein SecB</fullName>
    </recommendedName>
</protein>
<dbReference type="HAMAP" id="MF_00821">
    <property type="entry name" value="SecB"/>
    <property type="match status" value="1"/>
</dbReference>
<dbReference type="PANTHER" id="PTHR36918">
    <property type="match status" value="1"/>
</dbReference>
<comment type="subcellular location">
    <subcellularLocation>
        <location evidence="5">Cytoplasm</location>
    </subcellularLocation>
</comment>
<keyword evidence="5" id="KW-0963">Cytoplasm</keyword>
<keyword evidence="5" id="KW-0143">Chaperone</keyword>
<proteinExistence type="inferred from homology"/>
<dbReference type="NCBIfam" id="NF004393">
    <property type="entry name" value="PRK05751.1-4"/>
    <property type="match status" value="1"/>
</dbReference>
<dbReference type="Gene3D" id="3.10.420.10">
    <property type="entry name" value="SecB-like"/>
    <property type="match status" value="1"/>
</dbReference>
<dbReference type="GO" id="GO:0005737">
    <property type="term" value="C:cytoplasm"/>
    <property type="evidence" value="ECO:0007669"/>
    <property type="project" value="UniProtKB-SubCell"/>
</dbReference>
<gene>
    <name evidence="5" type="primary">secB</name>
    <name evidence="6" type="ORF">BECKSD772D_GA0070982_10375</name>
</gene>
<evidence type="ECO:0000256" key="3">
    <source>
        <dbReference type="ARBA" id="ARBA00022927"/>
    </source>
</evidence>
<dbReference type="GO" id="GO:0015031">
    <property type="term" value="P:protein transport"/>
    <property type="evidence" value="ECO:0007669"/>
    <property type="project" value="UniProtKB-UniRule"/>
</dbReference>
<dbReference type="AlphaFoldDB" id="A0A451BLH6"/>
<evidence type="ECO:0000256" key="4">
    <source>
        <dbReference type="ARBA" id="ARBA00023010"/>
    </source>
</evidence>
<dbReference type="SUPFAM" id="SSF54611">
    <property type="entry name" value="SecB-like"/>
    <property type="match status" value="1"/>
</dbReference>
<comment type="subunit">
    <text evidence="5">Homotetramer, a dimer of dimers. One homotetramer interacts with 1 SecA dimer.</text>
</comment>
<keyword evidence="3 5" id="KW-0653">Protein transport</keyword>
<dbReference type="Pfam" id="PF02556">
    <property type="entry name" value="SecB"/>
    <property type="match status" value="1"/>
</dbReference>
<reference evidence="6" key="1">
    <citation type="submission" date="2019-02" db="EMBL/GenBank/DDBJ databases">
        <authorList>
            <person name="Gruber-Vodicka R. H."/>
            <person name="Seah K. B. B."/>
        </authorList>
    </citation>
    <scope>NUCLEOTIDE SEQUENCE</scope>
    <source>
        <strain evidence="6">BECK_S127</strain>
    </source>
</reference>
<dbReference type="NCBIfam" id="TIGR00809">
    <property type="entry name" value="secB"/>
    <property type="match status" value="1"/>
</dbReference>
<organism evidence="6">
    <name type="scientific">Candidatus Kentrum sp. SD</name>
    <dbReference type="NCBI Taxonomy" id="2126332"/>
    <lineage>
        <taxon>Bacteria</taxon>
        <taxon>Pseudomonadati</taxon>
        <taxon>Pseudomonadota</taxon>
        <taxon>Gammaproteobacteria</taxon>
        <taxon>Candidatus Kentrum</taxon>
    </lineage>
</organism>
<evidence type="ECO:0000256" key="2">
    <source>
        <dbReference type="ARBA" id="ARBA00022448"/>
    </source>
</evidence>